<evidence type="ECO:0000256" key="8">
    <source>
        <dbReference type="ARBA" id="ARBA00023065"/>
    </source>
</evidence>
<keyword evidence="6" id="KW-0630">Potassium</keyword>
<dbReference type="InterPro" id="IPR004772">
    <property type="entry name" value="TrkH"/>
</dbReference>
<evidence type="ECO:0000256" key="2">
    <source>
        <dbReference type="ARBA" id="ARBA00022448"/>
    </source>
</evidence>
<comment type="caution">
    <text evidence="11">The sequence shown here is derived from an EMBL/GenBank/DDBJ whole genome shotgun (WGS) entry which is preliminary data.</text>
</comment>
<dbReference type="InterPro" id="IPR003445">
    <property type="entry name" value="Cat_transpt"/>
</dbReference>
<evidence type="ECO:0000256" key="3">
    <source>
        <dbReference type="ARBA" id="ARBA00022475"/>
    </source>
</evidence>
<evidence type="ECO:0000256" key="9">
    <source>
        <dbReference type="ARBA" id="ARBA00023136"/>
    </source>
</evidence>
<evidence type="ECO:0000256" key="7">
    <source>
        <dbReference type="ARBA" id="ARBA00022989"/>
    </source>
</evidence>
<comment type="subcellular location">
    <subcellularLocation>
        <location evidence="1">Cell membrane</location>
        <topology evidence="1">Multi-pass membrane protein</topology>
    </subcellularLocation>
</comment>
<dbReference type="AlphaFoldDB" id="A0A497XR49"/>
<keyword evidence="5 10" id="KW-0812">Transmembrane</keyword>
<evidence type="ECO:0000256" key="5">
    <source>
        <dbReference type="ARBA" id="ARBA00022692"/>
    </source>
</evidence>
<keyword evidence="4" id="KW-0633">Potassium transport</keyword>
<evidence type="ECO:0000256" key="6">
    <source>
        <dbReference type="ARBA" id="ARBA00022958"/>
    </source>
</evidence>
<keyword evidence="3" id="KW-1003">Cell membrane</keyword>
<accession>A0A497XR49</accession>
<evidence type="ECO:0000313" key="12">
    <source>
        <dbReference type="Proteomes" id="UP000267841"/>
    </source>
</evidence>
<keyword evidence="12" id="KW-1185">Reference proteome</keyword>
<feature type="transmembrane region" description="Helical" evidence="10">
    <location>
        <begin position="184"/>
        <end position="204"/>
    </location>
</feature>
<proteinExistence type="predicted"/>
<reference evidence="11 12" key="1">
    <citation type="submission" date="2018-10" db="EMBL/GenBank/DDBJ databases">
        <title>Genomic Encyclopedia of Archaeal and Bacterial Type Strains, Phase II (KMG-II): from individual species to whole genera.</title>
        <authorList>
            <person name="Goeker M."/>
        </authorList>
    </citation>
    <scope>NUCLEOTIDE SEQUENCE [LARGE SCALE GENOMIC DNA]</scope>
    <source>
        <strain evidence="11 12">DSM 16510</strain>
    </source>
</reference>
<evidence type="ECO:0000256" key="4">
    <source>
        <dbReference type="ARBA" id="ARBA00022538"/>
    </source>
</evidence>
<feature type="transmembrane region" description="Helical" evidence="10">
    <location>
        <begin position="70"/>
        <end position="94"/>
    </location>
</feature>
<dbReference type="RefSeq" id="WP_245960398.1">
    <property type="nucleotide sequence ID" value="NZ_RCCJ01000001.1"/>
</dbReference>
<keyword evidence="9 10" id="KW-0472">Membrane</keyword>
<dbReference type="PANTHER" id="PTHR32024">
    <property type="entry name" value="TRK SYSTEM POTASSIUM UPTAKE PROTEIN TRKG-RELATED"/>
    <property type="match status" value="1"/>
</dbReference>
<protein>
    <submittedName>
        <fullName evidence="11">Trk system potassium uptake protein TrkH</fullName>
    </submittedName>
</protein>
<feature type="transmembrane region" description="Helical" evidence="10">
    <location>
        <begin position="224"/>
        <end position="248"/>
    </location>
</feature>
<evidence type="ECO:0000256" key="10">
    <source>
        <dbReference type="SAM" id="Phobius"/>
    </source>
</evidence>
<dbReference type="EMBL" id="RCCJ01000001">
    <property type="protein sequence ID" value="RLJ70650.1"/>
    <property type="molecule type" value="Genomic_DNA"/>
</dbReference>
<dbReference type="Proteomes" id="UP000267841">
    <property type="component" value="Unassembled WGS sequence"/>
</dbReference>
<dbReference type="Pfam" id="PF02386">
    <property type="entry name" value="TrkH"/>
    <property type="match status" value="1"/>
</dbReference>
<sequence length="445" mass="48742">MRFTKPGPPQAVLLSYVALIAVGVLLFMLLPTTKAKVSPIDALFTVTSAVTVTGLTVINTETQLTDTGKWLILSLIQIGGLGYMTLTTFLLITFRRKIGVKERLILSESLNYPGVYGLVRFLKRVVLFVFIIEAAGCLLLYIHWVPSMGITGAAFPAFFHSVSAFNNAGFSLFTDNLIPFRGDLYVNLVISALIFLGGIGFFVIHDIYLLFTKRTERLSTHTKLVLSLSIMLVVFGWLGLILTEFAHYNGIWSLNWKERLLSTLFLSVSSRTAGFNTVDIGSLSESSLFLLTILMFIGASPGSTGGGIKTTTFSVILLSVLSYVRGRSEVVVFNRSIPQDLIHRAMVVMALAFTYIAFVNLLIDRIEEKDFLSTLFEVVSAFATVGLSVGGGEGLSFSAQFSSFSKILIVLSMIVGRVGIVSFALALVGREEESRIKHPEARLLL</sequence>
<feature type="transmembrane region" description="Helical" evidence="10">
    <location>
        <begin position="125"/>
        <end position="144"/>
    </location>
</feature>
<name>A0A497XR49_9AQUI</name>
<keyword evidence="2" id="KW-0813">Transport</keyword>
<organism evidence="11 12">
    <name type="scientific">Hydrogenivirga caldilitoris</name>
    <dbReference type="NCBI Taxonomy" id="246264"/>
    <lineage>
        <taxon>Bacteria</taxon>
        <taxon>Pseudomonadati</taxon>
        <taxon>Aquificota</taxon>
        <taxon>Aquificia</taxon>
        <taxon>Aquificales</taxon>
        <taxon>Aquificaceae</taxon>
        <taxon>Hydrogenivirga</taxon>
    </lineage>
</organism>
<dbReference type="NCBIfam" id="TIGR00933">
    <property type="entry name" value="2a38"/>
    <property type="match status" value="1"/>
</dbReference>
<keyword evidence="8" id="KW-0406">Ion transport</keyword>
<gene>
    <name evidence="11" type="ORF">BCF55_0929</name>
</gene>
<feature type="transmembrane region" description="Helical" evidence="10">
    <location>
        <begin position="344"/>
        <end position="363"/>
    </location>
</feature>
<dbReference type="PANTHER" id="PTHR32024:SF1">
    <property type="entry name" value="KTR SYSTEM POTASSIUM UPTAKE PROTEIN B"/>
    <property type="match status" value="1"/>
</dbReference>
<feature type="transmembrane region" description="Helical" evidence="10">
    <location>
        <begin position="375"/>
        <end position="395"/>
    </location>
</feature>
<dbReference type="GO" id="GO:0015379">
    <property type="term" value="F:potassium:chloride symporter activity"/>
    <property type="evidence" value="ECO:0007669"/>
    <property type="project" value="InterPro"/>
</dbReference>
<feature type="transmembrane region" description="Helical" evidence="10">
    <location>
        <begin position="12"/>
        <end position="30"/>
    </location>
</feature>
<evidence type="ECO:0000256" key="1">
    <source>
        <dbReference type="ARBA" id="ARBA00004651"/>
    </source>
</evidence>
<evidence type="ECO:0000313" key="11">
    <source>
        <dbReference type="EMBL" id="RLJ70650.1"/>
    </source>
</evidence>
<keyword evidence="7 10" id="KW-1133">Transmembrane helix</keyword>
<feature type="transmembrane region" description="Helical" evidence="10">
    <location>
        <begin position="407"/>
        <end position="428"/>
    </location>
</feature>
<dbReference type="GO" id="GO:0005886">
    <property type="term" value="C:plasma membrane"/>
    <property type="evidence" value="ECO:0007669"/>
    <property type="project" value="UniProtKB-SubCell"/>
</dbReference>